<evidence type="ECO:0000256" key="1">
    <source>
        <dbReference type="SAM" id="MobiDB-lite"/>
    </source>
</evidence>
<keyword evidence="3" id="KW-1185">Reference proteome</keyword>
<accession>A0AAD4YXT4</accession>
<reference evidence="2 3" key="1">
    <citation type="journal article" date="2022" name="G3 (Bethesda)">
        <title>Whole-genome sequence and methylome profiling of the almond [Prunus dulcis (Mill.) D.A. Webb] cultivar 'Nonpareil'.</title>
        <authorList>
            <person name="D'Amico-Willman K.M."/>
            <person name="Ouma W.Z."/>
            <person name="Meulia T."/>
            <person name="Sideli G.M."/>
            <person name="Gradziel T.M."/>
            <person name="Fresnedo-Ramirez J."/>
        </authorList>
    </citation>
    <scope>NUCLEOTIDE SEQUENCE [LARGE SCALE GENOMIC DNA]</scope>
    <source>
        <strain evidence="2">Clone GOH B32 T37-40</strain>
    </source>
</reference>
<protein>
    <submittedName>
        <fullName evidence="2">Uncharacterized protein</fullName>
    </submittedName>
</protein>
<evidence type="ECO:0000313" key="3">
    <source>
        <dbReference type="Proteomes" id="UP001054821"/>
    </source>
</evidence>
<dbReference type="Proteomes" id="UP001054821">
    <property type="component" value="Chromosome 6"/>
</dbReference>
<feature type="compositionally biased region" description="Polar residues" evidence="1">
    <location>
        <begin position="23"/>
        <end position="33"/>
    </location>
</feature>
<evidence type="ECO:0000313" key="2">
    <source>
        <dbReference type="EMBL" id="KAI5325270.1"/>
    </source>
</evidence>
<name>A0AAD4YXT4_PRUDU</name>
<proteinExistence type="predicted"/>
<feature type="compositionally biased region" description="Basic and acidic residues" evidence="1">
    <location>
        <begin position="34"/>
        <end position="46"/>
    </location>
</feature>
<comment type="caution">
    <text evidence="2">The sequence shown here is derived from an EMBL/GenBank/DDBJ whole genome shotgun (WGS) entry which is preliminary data.</text>
</comment>
<dbReference type="EMBL" id="JAJFAZ020000006">
    <property type="protein sequence ID" value="KAI5325270.1"/>
    <property type="molecule type" value="Genomic_DNA"/>
</dbReference>
<dbReference type="AlphaFoldDB" id="A0AAD4YXT4"/>
<sequence length="125" mass="13929">MMFLASLQADTERYNLHERHLAQQKNDPNLQGRSTDEVVASDRKEQSQPPTINNNNEAKHDDDNDANESYGKKKKRSAGRCAASFLLAPGYGCSLFGALHQTLSRHLQGSSSWPSMVDSRLARVN</sequence>
<feature type="region of interest" description="Disordered" evidence="1">
    <location>
        <begin position="21"/>
        <end position="78"/>
    </location>
</feature>
<organism evidence="2 3">
    <name type="scientific">Prunus dulcis</name>
    <name type="common">Almond</name>
    <name type="synonym">Amygdalus dulcis</name>
    <dbReference type="NCBI Taxonomy" id="3755"/>
    <lineage>
        <taxon>Eukaryota</taxon>
        <taxon>Viridiplantae</taxon>
        <taxon>Streptophyta</taxon>
        <taxon>Embryophyta</taxon>
        <taxon>Tracheophyta</taxon>
        <taxon>Spermatophyta</taxon>
        <taxon>Magnoliopsida</taxon>
        <taxon>eudicotyledons</taxon>
        <taxon>Gunneridae</taxon>
        <taxon>Pentapetalae</taxon>
        <taxon>rosids</taxon>
        <taxon>fabids</taxon>
        <taxon>Rosales</taxon>
        <taxon>Rosaceae</taxon>
        <taxon>Amygdaloideae</taxon>
        <taxon>Amygdaleae</taxon>
        <taxon>Prunus</taxon>
    </lineage>
</organism>
<feature type="compositionally biased region" description="Polar residues" evidence="1">
    <location>
        <begin position="47"/>
        <end position="56"/>
    </location>
</feature>
<gene>
    <name evidence="2" type="ORF">L3X38_034344</name>
</gene>